<name>A0A1H0VGX4_9CLOT</name>
<gene>
    <name evidence="9" type="ORF">SAMN04488529_11668</name>
</gene>
<keyword evidence="10" id="KW-1185">Reference proteome</keyword>
<feature type="transmembrane region" description="Helical" evidence="8">
    <location>
        <begin position="311"/>
        <end position="332"/>
    </location>
</feature>
<organism evidence="9 10">
    <name type="scientific">Clostridium gasigenes</name>
    <dbReference type="NCBI Taxonomy" id="94869"/>
    <lineage>
        <taxon>Bacteria</taxon>
        <taxon>Bacillati</taxon>
        <taxon>Bacillota</taxon>
        <taxon>Clostridia</taxon>
        <taxon>Eubacteriales</taxon>
        <taxon>Clostridiaceae</taxon>
        <taxon>Clostridium</taxon>
    </lineage>
</organism>
<evidence type="ECO:0000256" key="4">
    <source>
        <dbReference type="ARBA" id="ARBA00022475"/>
    </source>
</evidence>
<protein>
    <submittedName>
        <fullName evidence="9">Iron complex transport system permease protein</fullName>
    </submittedName>
</protein>
<reference evidence="9 10" key="1">
    <citation type="submission" date="2016-10" db="EMBL/GenBank/DDBJ databases">
        <authorList>
            <person name="de Groot N.N."/>
        </authorList>
    </citation>
    <scope>NUCLEOTIDE SEQUENCE [LARGE SCALE GENOMIC DNA]</scope>
    <source>
        <strain evidence="9 10">DSM 12272</strain>
    </source>
</reference>
<feature type="transmembrane region" description="Helical" evidence="8">
    <location>
        <begin position="120"/>
        <end position="142"/>
    </location>
</feature>
<dbReference type="InterPro" id="IPR037294">
    <property type="entry name" value="ABC_BtuC-like"/>
</dbReference>
<evidence type="ECO:0000256" key="6">
    <source>
        <dbReference type="ARBA" id="ARBA00022989"/>
    </source>
</evidence>
<dbReference type="EMBL" id="FNJM01000016">
    <property type="protein sequence ID" value="SDP77601.1"/>
    <property type="molecule type" value="Genomic_DNA"/>
</dbReference>
<dbReference type="SUPFAM" id="SSF81345">
    <property type="entry name" value="ABC transporter involved in vitamin B12 uptake, BtuC"/>
    <property type="match status" value="1"/>
</dbReference>
<dbReference type="GO" id="GO:0033214">
    <property type="term" value="P:siderophore-iron import into cell"/>
    <property type="evidence" value="ECO:0007669"/>
    <property type="project" value="TreeGrafter"/>
</dbReference>
<feature type="transmembrane region" description="Helical" evidence="8">
    <location>
        <begin position="281"/>
        <end position="299"/>
    </location>
</feature>
<sequence>MKKRKFKIVLIVLLALLVISFAITLCWGTYKVSPLEVINILLGNGTKLQNTAVLSIRLPRLLVGIFVAIALSTAGAILQTITKNDLADTGIIGINAGAAVAAIVFITYQSTNYYSELGQFSIFMLPIMAIIGAGFSSLIIYMLSSRNGIKPKRLLLIGIGLNAGLNAFITFFTFRGGVGDYNKVLVWTSGSLWGSGWSYAKVIIPIVLLMFILVLLNHKTLDVLNLSDELALSLGLNLEKERKKFFKFAVILAGTATAFAGNIGFLGLISPHIAKKLVGPYHKKFVVISAIISVIIILISDAVSRNLFSPIEIPVGITVSIFGVPYFIYLMMKEK</sequence>
<evidence type="ECO:0000256" key="1">
    <source>
        <dbReference type="ARBA" id="ARBA00004651"/>
    </source>
</evidence>
<proteinExistence type="inferred from homology"/>
<evidence type="ECO:0000256" key="5">
    <source>
        <dbReference type="ARBA" id="ARBA00022692"/>
    </source>
</evidence>
<dbReference type="PANTHER" id="PTHR30472:SF24">
    <property type="entry name" value="FERRIC ENTEROBACTIN TRANSPORT SYSTEM PERMEASE PROTEIN FEPG"/>
    <property type="match status" value="1"/>
</dbReference>
<comment type="subcellular location">
    <subcellularLocation>
        <location evidence="1">Cell membrane</location>
        <topology evidence="1">Multi-pass membrane protein</topology>
    </subcellularLocation>
</comment>
<feature type="transmembrane region" description="Helical" evidence="8">
    <location>
        <begin position="58"/>
        <end position="78"/>
    </location>
</feature>
<dbReference type="FunFam" id="1.10.3470.10:FF:000001">
    <property type="entry name" value="Vitamin B12 ABC transporter permease BtuC"/>
    <property type="match status" value="1"/>
</dbReference>
<accession>A0A1H0VGX4</accession>
<evidence type="ECO:0000256" key="3">
    <source>
        <dbReference type="ARBA" id="ARBA00022448"/>
    </source>
</evidence>
<dbReference type="Pfam" id="PF01032">
    <property type="entry name" value="FecCD"/>
    <property type="match status" value="1"/>
</dbReference>
<dbReference type="GO" id="GO:0022857">
    <property type="term" value="F:transmembrane transporter activity"/>
    <property type="evidence" value="ECO:0007669"/>
    <property type="project" value="InterPro"/>
</dbReference>
<keyword evidence="6 8" id="KW-1133">Transmembrane helix</keyword>
<comment type="similarity">
    <text evidence="2">Belongs to the binding-protein-dependent transport system permease family. FecCD subfamily.</text>
</comment>
<feature type="transmembrane region" description="Helical" evidence="8">
    <location>
        <begin position="90"/>
        <end position="108"/>
    </location>
</feature>
<dbReference type="GO" id="GO:0005886">
    <property type="term" value="C:plasma membrane"/>
    <property type="evidence" value="ECO:0007669"/>
    <property type="project" value="UniProtKB-SubCell"/>
</dbReference>
<evidence type="ECO:0000313" key="9">
    <source>
        <dbReference type="EMBL" id="SDP77601.1"/>
    </source>
</evidence>
<dbReference type="OrthoDB" id="9792889at2"/>
<dbReference type="PANTHER" id="PTHR30472">
    <property type="entry name" value="FERRIC ENTEROBACTIN TRANSPORT SYSTEM PERMEASE PROTEIN"/>
    <property type="match status" value="1"/>
</dbReference>
<feature type="transmembrane region" description="Helical" evidence="8">
    <location>
        <begin position="196"/>
        <end position="216"/>
    </location>
</feature>
<dbReference type="Proteomes" id="UP000198597">
    <property type="component" value="Unassembled WGS sequence"/>
</dbReference>
<feature type="transmembrane region" description="Helical" evidence="8">
    <location>
        <begin position="154"/>
        <end position="176"/>
    </location>
</feature>
<dbReference type="Gene3D" id="1.10.3470.10">
    <property type="entry name" value="ABC transporter involved in vitamin B12 uptake, BtuC"/>
    <property type="match status" value="1"/>
</dbReference>
<dbReference type="CDD" id="cd06550">
    <property type="entry name" value="TM_ABC_iron-siderophores_like"/>
    <property type="match status" value="1"/>
</dbReference>
<keyword evidence="4" id="KW-1003">Cell membrane</keyword>
<keyword evidence="5 8" id="KW-0812">Transmembrane</keyword>
<dbReference type="RefSeq" id="WP_089972667.1">
    <property type="nucleotide sequence ID" value="NZ_FNJM01000016.1"/>
</dbReference>
<feature type="transmembrane region" description="Helical" evidence="8">
    <location>
        <begin position="248"/>
        <end position="269"/>
    </location>
</feature>
<dbReference type="InterPro" id="IPR000522">
    <property type="entry name" value="ABC_transptr_permease_BtuC"/>
</dbReference>
<keyword evidence="3" id="KW-0813">Transport</keyword>
<evidence type="ECO:0000256" key="8">
    <source>
        <dbReference type="SAM" id="Phobius"/>
    </source>
</evidence>
<evidence type="ECO:0000256" key="2">
    <source>
        <dbReference type="ARBA" id="ARBA00007935"/>
    </source>
</evidence>
<evidence type="ECO:0000313" key="10">
    <source>
        <dbReference type="Proteomes" id="UP000198597"/>
    </source>
</evidence>
<evidence type="ECO:0000256" key="7">
    <source>
        <dbReference type="ARBA" id="ARBA00023136"/>
    </source>
</evidence>
<dbReference type="STRING" id="94869.SAMN04488529_11668"/>
<dbReference type="AlphaFoldDB" id="A0A1H0VGX4"/>
<keyword evidence="7 8" id="KW-0472">Membrane</keyword>